<feature type="transmembrane region" description="Helical" evidence="8">
    <location>
        <begin position="229"/>
        <end position="250"/>
    </location>
</feature>
<evidence type="ECO:0000259" key="9">
    <source>
        <dbReference type="PROSITE" id="PS50850"/>
    </source>
</evidence>
<keyword evidence="3 8" id="KW-0812">Transmembrane</keyword>
<evidence type="ECO:0000256" key="5">
    <source>
        <dbReference type="ARBA" id="ARBA00023136"/>
    </source>
</evidence>
<evidence type="ECO:0000313" key="11">
    <source>
        <dbReference type="Proteomes" id="UP000887116"/>
    </source>
</evidence>
<dbReference type="PANTHER" id="PTHR23505:SF79">
    <property type="entry name" value="PROTEIN SPINSTER"/>
    <property type="match status" value="1"/>
</dbReference>
<keyword evidence="11" id="KW-1185">Reference proteome</keyword>
<feature type="transmembrane region" description="Helical" evidence="8">
    <location>
        <begin position="165"/>
        <end position="186"/>
    </location>
</feature>
<accession>A0A8X6GXN3</accession>
<keyword evidence="4 8" id="KW-1133">Transmembrane helix</keyword>
<comment type="caution">
    <text evidence="10">The sequence shown here is derived from an EMBL/GenBank/DDBJ whole genome shotgun (WGS) entry which is preliminary data.</text>
</comment>
<dbReference type="Gene3D" id="1.20.1250.20">
    <property type="entry name" value="MFS general substrate transporter like domains"/>
    <property type="match status" value="1"/>
</dbReference>
<feature type="transmembrane region" description="Helical" evidence="8">
    <location>
        <begin position="355"/>
        <end position="380"/>
    </location>
</feature>
<dbReference type="PANTHER" id="PTHR23505">
    <property type="entry name" value="SPINSTER"/>
    <property type="match status" value="1"/>
</dbReference>
<dbReference type="Proteomes" id="UP000887116">
    <property type="component" value="Unassembled WGS sequence"/>
</dbReference>
<gene>
    <name evidence="10" type="primary">Spns1</name>
    <name evidence="10" type="ORF">TNCT_282541</name>
</gene>
<comment type="similarity">
    <text evidence="6">Belongs to the major facilitator superfamily. Spinster (TC 2.A.1.49) family.</text>
</comment>
<feature type="region of interest" description="Disordered" evidence="7">
    <location>
        <begin position="509"/>
        <end position="529"/>
    </location>
</feature>
<dbReference type="GO" id="GO:0022857">
    <property type="term" value="F:transmembrane transporter activity"/>
    <property type="evidence" value="ECO:0007669"/>
    <property type="project" value="InterPro"/>
</dbReference>
<dbReference type="PROSITE" id="PS50850">
    <property type="entry name" value="MFS"/>
    <property type="match status" value="1"/>
</dbReference>
<evidence type="ECO:0000256" key="7">
    <source>
        <dbReference type="SAM" id="MobiDB-lite"/>
    </source>
</evidence>
<evidence type="ECO:0000256" key="8">
    <source>
        <dbReference type="SAM" id="Phobius"/>
    </source>
</evidence>
<feature type="transmembrane region" description="Helical" evidence="8">
    <location>
        <begin position="321"/>
        <end position="343"/>
    </location>
</feature>
<feature type="compositionally biased region" description="Polar residues" evidence="7">
    <location>
        <begin position="519"/>
        <end position="529"/>
    </location>
</feature>
<proteinExistence type="inferred from homology"/>
<dbReference type="AlphaFoldDB" id="A0A8X6GXN3"/>
<feature type="transmembrane region" description="Helical" evidence="8">
    <location>
        <begin position="386"/>
        <end position="411"/>
    </location>
</feature>
<feature type="transmembrane region" description="Helical" evidence="8">
    <location>
        <begin position="198"/>
        <end position="217"/>
    </location>
</feature>
<feature type="transmembrane region" description="Helical" evidence="8">
    <location>
        <begin position="281"/>
        <end position="301"/>
    </location>
</feature>
<dbReference type="SUPFAM" id="SSF103473">
    <property type="entry name" value="MFS general substrate transporter"/>
    <property type="match status" value="1"/>
</dbReference>
<keyword evidence="2" id="KW-0813">Transport</keyword>
<evidence type="ECO:0000256" key="4">
    <source>
        <dbReference type="ARBA" id="ARBA00022989"/>
    </source>
</evidence>
<feature type="transmembrane region" description="Helical" evidence="8">
    <location>
        <begin position="69"/>
        <end position="90"/>
    </location>
</feature>
<dbReference type="CDD" id="cd17328">
    <property type="entry name" value="MFS_spinster_like"/>
    <property type="match status" value="1"/>
</dbReference>
<organism evidence="10 11">
    <name type="scientific">Trichonephila clavata</name>
    <name type="common">Joro spider</name>
    <name type="synonym">Nephila clavata</name>
    <dbReference type="NCBI Taxonomy" id="2740835"/>
    <lineage>
        <taxon>Eukaryota</taxon>
        <taxon>Metazoa</taxon>
        <taxon>Ecdysozoa</taxon>
        <taxon>Arthropoda</taxon>
        <taxon>Chelicerata</taxon>
        <taxon>Arachnida</taxon>
        <taxon>Araneae</taxon>
        <taxon>Araneomorphae</taxon>
        <taxon>Entelegynae</taxon>
        <taxon>Araneoidea</taxon>
        <taxon>Nephilidae</taxon>
        <taxon>Trichonephila</taxon>
    </lineage>
</organism>
<dbReference type="InterPro" id="IPR020846">
    <property type="entry name" value="MFS_dom"/>
</dbReference>
<dbReference type="GO" id="GO:0016020">
    <property type="term" value="C:membrane"/>
    <property type="evidence" value="ECO:0007669"/>
    <property type="project" value="UniProtKB-SubCell"/>
</dbReference>
<protein>
    <submittedName>
        <fullName evidence="10">Protein spinster homolog 1</fullName>
    </submittedName>
</protein>
<feature type="transmembrane region" description="Helical" evidence="8">
    <location>
        <begin position="462"/>
        <end position="486"/>
    </location>
</feature>
<dbReference type="OrthoDB" id="6770063at2759"/>
<evidence type="ECO:0000256" key="1">
    <source>
        <dbReference type="ARBA" id="ARBA00004141"/>
    </source>
</evidence>
<evidence type="ECO:0000256" key="2">
    <source>
        <dbReference type="ARBA" id="ARBA00022448"/>
    </source>
</evidence>
<feature type="transmembrane region" description="Helical" evidence="8">
    <location>
        <begin position="110"/>
        <end position="130"/>
    </location>
</feature>
<evidence type="ECO:0000256" key="3">
    <source>
        <dbReference type="ARBA" id="ARBA00022692"/>
    </source>
</evidence>
<evidence type="ECO:0000256" key="6">
    <source>
        <dbReference type="ARBA" id="ARBA00024338"/>
    </source>
</evidence>
<feature type="domain" description="Major facilitator superfamily (MFS) profile" evidence="9">
    <location>
        <begin position="72"/>
        <end position="491"/>
    </location>
</feature>
<feature type="transmembrane region" description="Helical" evidence="8">
    <location>
        <begin position="137"/>
        <end position="159"/>
    </location>
</feature>
<dbReference type="EMBL" id="BMAO01026765">
    <property type="protein sequence ID" value="GFR12314.1"/>
    <property type="molecule type" value="Genomic_DNA"/>
</dbReference>
<dbReference type="InterPro" id="IPR036259">
    <property type="entry name" value="MFS_trans_sf"/>
</dbReference>
<evidence type="ECO:0000313" key="10">
    <source>
        <dbReference type="EMBL" id="GFR12314.1"/>
    </source>
</evidence>
<dbReference type="Pfam" id="PF07690">
    <property type="entry name" value="MFS_1"/>
    <property type="match status" value="1"/>
</dbReference>
<keyword evidence="5 8" id="KW-0472">Membrane</keyword>
<name>A0A8X6GXN3_TRICU</name>
<dbReference type="InterPro" id="IPR011701">
    <property type="entry name" value="MFS"/>
</dbReference>
<dbReference type="InterPro" id="IPR044770">
    <property type="entry name" value="MFS_spinster-like"/>
</dbReference>
<reference evidence="10" key="1">
    <citation type="submission" date="2020-07" db="EMBL/GenBank/DDBJ databases">
        <title>Multicomponent nature underlies the extraordinary mechanical properties of spider dragline silk.</title>
        <authorList>
            <person name="Kono N."/>
            <person name="Nakamura H."/>
            <person name="Mori M."/>
            <person name="Yoshida Y."/>
            <person name="Ohtoshi R."/>
            <person name="Malay A.D."/>
            <person name="Moran D.A.P."/>
            <person name="Tomita M."/>
            <person name="Numata K."/>
            <person name="Arakawa K."/>
        </authorList>
    </citation>
    <scope>NUCLEOTIDE SEQUENCE</scope>
</reference>
<comment type="subcellular location">
    <subcellularLocation>
        <location evidence="1">Membrane</location>
        <topology evidence="1">Multi-pass membrane protein</topology>
    </subcellularLocation>
</comment>
<sequence length="529" mass="58186">MEDNQIMGDQILASNYGNEVHLKFGRSADGNDNRNISTEQAQIENDSIKSDPLQTRDMVVRYSYGNRRAYVAVIILCFINLINYMDRYTLAGVLKDVKDYYGLNDKDAGLLQTSFIISYLIMAPVFGYLGDRYDRRYIMAFGILFWSATTFLGSCIPAHYFRIFIFTRALVGTGEASYSTIAPTVIADLFTDSSRTRMLSLFYFAIPVGSGLGYIVGPEVANLIGHWYWALRVTPGLGLLAVALCVTVLIEPPRGEAEGGASLKSTSVIQDIIEVFKIPSFLWVSLGFTCVTFSIGGLAWWVPDFMTDALEVHGEAPDPVYVTTVFGAITCLAGITGVILGSVSSQYFRKYNQRADPLICAYSMLFAVPFVFAACIIAASNIPLSYALIFFGVTLLCMNWVLVADIVLYVVMPRRRSMAEAIQITLSHALGDACSPYIIGCLSDALSNGDNSPIVKFTSKQYALFLPVFILVVGAACFFINSFYVVEDKERCTKQIQGDMTTALLTSIPEGGGSDRFSQRTNTSSPILD</sequence>